<keyword evidence="7" id="KW-1185">Reference proteome</keyword>
<proteinExistence type="inferred from homology"/>
<evidence type="ECO:0000256" key="1">
    <source>
        <dbReference type="ARBA" id="ARBA00004496"/>
    </source>
</evidence>
<dbReference type="RefSeq" id="WP_069188664.1">
    <property type="nucleotide sequence ID" value="NZ_FLYE01000014.1"/>
</dbReference>
<protein>
    <recommendedName>
        <fullName evidence="5">UspA domain-containing protein</fullName>
    </recommendedName>
</protein>
<evidence type="ECO:0000256" key="3">
    <source>
        <dbReference type="ARBA" id="ARBA00022490"/>
    </source>
</evidence>
<dbReference type="OrthoDB" id="9792500at2"/>
<sequence length="316" mass="35747">MKRFKNILAIYDLAIGSDETLQRAITLARQNEAHLTVLHIVEPKQETMDLLFERRKLMNRLFDNMPVDKNQFNVLVKYGERVHEILDCVSNNSIDLIVAPTERNSGFETLVGTDTTSELMRATDTPIWVVRPGGNQFYCKVVAAVNAGKDHALECQANKRILQMASSLAKRENAVLDVLYVWNFGVSDEQRLTSEMHEDARLELFQLYRYTALEEVVNVTKHVLGEPFNATPVVRQGDVEDCILDYVSETSADLLVTEGSAGSPIMNALLGNRSLRILNQANCSVLVSRPRDYLDEWTHKMKSSDTYSYSNQKVDA</sequence>
<organism evidence="6 7">
    <name type="scientific">Candidatus Terasakiella magnetica</name>
    <dbReference type="NCBI Taxonomy" id="1867952"/>
    <lineage>
        <taxon>Bacteria</taxon>
        <taxon>Pseudomonadati</taxon>
        <taxon>Pseudomonadota</taxon>
        <taxon>Alphaproteobacteria</taxon>
        <taxon>Rhodospirillales</taxon>
        <taxon>Terasakiellaceae</taxon>
        <taxon>Terasakiella</taxon>
    </lineage>
</organism>
<reference evidence="6 7" key="1">
    <citation type="submission" date="2016-07" db="EMBL/GenBank/DDBJ databases">
        <authorList>
            <person name="Lefevre C.T."/>
        </authorList>
    </citation>
    <scope>NUCLEOTIDE SEQUENCE [LARGE SCALE GENOMIC DNA]</scope>
    <source>
        <strain evidence="6">PR1</strain>
    </source>
</reference>
<dbReference type="STRING" id="1867952.MTBPR1_210015"/>
<evidence type="ECO:0000313" key="6">
    <source>
        <dbReference type="EMBL" id="SCA56563.1"/>
    </source>
</evidence>
<evidence type="ECO:0000259" key="5">
    <source>
        <dbReference type="Pfam" id="PF00582"/>
    </source>
</evidence>
<dbReference type="InterPro" id="IPR006016">
    <property type="entry name" value="UspA"/>
</dbReference>
<comment type="function">
    <text evidence="4">Required for resistance to DNA-damaging agents.</text>
</comment>
<feature type="domain" description="UspA" evidence="5">
    <location>
        <begin position="157"/>
        <end position="289"/>
    </location>
</feature>
<gene>
    <name evidence="6" type="ORF">MTBPR1_210015</name>
</gene>
<dbReference type="EMBL" id="FLYE01000014">
    <property type="protein sequence ID" value="SCA56563.1"/>
    <property type="molecule type" value="Genomic_DNA"/>
</dbReference>
<evidence type="ECO:0000313" key="7">
    <source>
        <dbReference type="Proteomes" id="UP000231658"/>
    </source>
</evidence>
<accession>A0A1C3RGZ3</accession>
<dbReference type="Pfam" id="PF00582">
    <property type="entry name" value="Usp"/>
    <property type="match status" value="2"/>
</dbReference>
<dbReference type="PANTHER" id="PTHR47892">
    <property type="entry name" value="UNIVERSAL STRESS PROTEIN E"/>
    <property type="match status" value="1"/>
</dbReference>
<dbReference type="PANTHER" id="PTHR47892:SF1">
    <property type="entry name" value="UNIVERSAL STRESS PROTEIN E"/>
    <property type="match status" value="1"/>
</dbReference>
<dbReference type="CDD" id="cd00293">
    <property type="entry name" value="USP-like"/>
    <property type="match status" value="2"/>
</dbReference>
<comment type="similarity">
    <text evidence="2">Belongs to the universal stress protein A family.</text>
</comment>
<dbReference type="Gene3D" id="3.40.50.12370">
    <property type="match status" value="1"/>
</dbReference>
<dbReference type="GO" id="GO:0005737">
    <property type="term" value="C:cytoplasm"/>
    <property type="evidence" value="ECO:0007669"/>
    <property type="project" value="UniProtKB-SubCell"/>
</dbReference>
<keyword evidence="3" id="KW-0963">Cytoplasm</keyword>
<dbReference type="Proteomes" id="UP000231658">
    <property type="component" value="Unassembled WGS sequence"/>
</dbReference>
<evidence type="ECO:0000256" key="2">
    <source>
        <dbReference type="ARBA" id="ARBA00008791"/>
    </source>
</evidence>
<dbReference type="SUPFAM" id="SSF52402">
    <property type="entry name" value="Adenine nucleotide alpha hydrolases-like"/>
    <property type="match status" value="2"/>
</dbReference>
<feature type="domain" description="UspA" evidence="5">
    <location>
        <begin position="4"/>
        <end position="131"/>
    </location>
</feature>
<evidence type="ECO:0000256" key="4">
    <source>
        <dbReference type="ARBA" id="ARBA00037131"/>
    </source>
</evidence>
<comment type="subcellular location">
    <subcellularLocation>
        <location evidence="1">Cytoplasm</location>
    </subcellularLocation>
</comment>
<dbReference type="AlphaFoldDB" id="A0A1C3RGZ3"/>
<name>A0A1C3RGZ3_9PROT</name>